<dbReference type="GO" id="GO:0008168">
    <property type="term" value="F:methyltransferase activity"/>
    <property type="evidence" value="ECO:0007669"/>
    <property type="project" value="TreeGrafter"/>
</dbReference>
<dbReference type="PANTHER" id="PTHR43591">
    <property type="entry name" value="METHYLTRANSFERASE"/>
    <property type="match status" value="1"/>
</dbReference>
<comment type="similarity">
    <text evidence="1">Belongs to the methyltransferase superfamily. LaeA methyltransferase family.</text>
</comment>
<dbReference type="Pfam" id="PF13489">
    <property type="entry name" value="Methyltransf_23"/>
    <property type="match status" value="1"/>
</dbReference>
<dbReference type="EMBL" id="JFBX01000175">
    <property type="protein sequence ID" value="KXH46983.1"/>
    <property type="molecule type" value="Genomic_DNA"/>
</dbReference>
<name>A0A135TFR4_9PEZI</name>
<sequence length="360" mass="40911">MCPDDSAVDPAPAASSPTAPVAASQPNAEADQGGFIAAEEVTDDDASQSGASSTSSLTSSILDYRIENGRTYHKYKDGKYWVPNDERENDRLDLQHNLFIRTFYDRLGNAPPTDAGAKVGRVLDIGTGSGIWAIDYGEEHPEAEVLGVDLSAAQPEFVPPNVRFEIDDVEEPWIFTQNFDYIHCRMMTWSISDWKRLFKQCFDNLNPGGYLEANEVDLIPLSDDGTLSEDSNFMKSVRLWGSAAEIFGRPFADTRRLKDYMEEVGFEDVQMKRFKWPTNTWPKDPHYKELGAWNLENISPAWEGFLMAPLTRAHQWTREEALIHIMEARRDIADRRIHAYFQIWSIYGRKPEKAVDDTEN</sequence>
<protein>
    <recommendedName>
        <fullName evidence="5">Methyltransferase domain-containing protein</fullName>
    </recommendedName>
</protein>
<dbReference type="OrthoDB" id="2013972at2759"/>
<organism evidence="3 4">
    <name type="scientific">Colletotrichum simmondsii</name>
    <dbReference type="NCBI Taxonomy" id="703756"/>
    <lineage>
        <taxon>Eukaryota</taxon>
        <taxon>Fungi</taxon>
        <taxon>Dikarya</taxon>
        <taxon>Ascomycota</taxon>
        <taxon>Pezizomycotina</taxon>
        <taxon>Sordariomycetes</taxon>
        <taxon>Hypocreomycetidae</taxon>
        <taxon>Glomerellales</taxon>
        <taxon>Glomerellaceae</taxon>
        <taxon>Colletotrichum</taxon>
        <taxon>Colletotrichum acutatum species complex</taxon>
    </lineage>
</organism>
<accession>A0A135TFR4</accession>
<evidence type="ECO:0000256" key="1">
    <source>
        <dbReference type="ARBA" id="ARBA00038158"/>
    </source>
</evidence>
<evidence type="ECO:0000256" key="2">
    <source>
        <dbReference type="SAM" id="MobiDB-lite"/>
    </source>
</evidence>
<dbReference type="Proteomes" id="UP000070328">
    <property type="component" value="Unassembled WGS sequence"/>
</dbReference>
<feature type="compositionally biased region" description="Low complexity" evidence="2">
    <location>
        <begin position="47"/>
        <end position="57"/>
    </location>
</feature>
<dbReference type="AlphaFoldDB" id="A0A135TFR4"/>
<reference evidence="3 4" key="1">
    <citation type="submission" date="2014-02" db="EMBL/GenBank/DDBJ databases">
        <title>The genome sequence of Colletotrichum simmondsii CBS122122.</title>
        <authorList>
            <person name="Baroncelli R."/>
            <person name="Thon M.R."/>
        </authorList>
    </citation>
    <scope>NUCLEOTIDE SEQUENCE [LARGE SCALE GENOMIC DNA]</scope>
    <source>
        <strain evidence="3 4">CBS122122</strain>
    </source>
</reference>
<evidence type="ECO:0000313" key="3">
    <source>
        <dbReference type="EMBL" id="KXH46983.1"/>
    </source>
</evidence>
<comment type="caution">
    <text evidence="3">The sequence shown here is derived from an EMBL/GenBank/DDBJ whole genome shotgun (WGS) entry which is preliminary data.</text>
</comment>
<dbReference type="CDD" id="cd02440">
    <property type="entry name" value="AdoMet_MTases"/>
    <property type="match status" value="1"/>
</dbReference>
<evidence type="ECO:0000313" key="4">
    <source>
        <dbReference type="Proteomes" id="UP000070328"/>
    </source>
</evidence>
<dbReference type="Gene3D" id="3.40.50.150">
    <property type="entry name" value="Vaccinia Virus protein VP39"/>
    <property type="match status" value="1"/>
</dbReference>
<evidence type="ECO:0008006" key="5">
    <source>
        <dbReference type="Google" id="ProtNLM"/>
    </source>
</evidence>
<dbReference type="PANTHER" id="PTHR43591:SF24">
    <property type="entry name" value="2-METHOXY-6-POLYPRENYL-1,4-BENZOQUINOL METHYLASE, MITOCHONDRIAL"/>
    <property type="match status" value="1"/>
</dbReference>
<dbReference type="SUPFAM" id="SSF53335">
    <property type="entry name" value="S-adenosyl-L-methionine-dependent methyltransferases"/>
    <property type="match status" value="1"/>
</dbReference>
<proteinExistence type="inferred from homology"/>
<feature type="region of interest" description="Disordered" evidence="2">
    <location>
        <begin position="1"/>
        <end position="57"/>
    </location>
</feature>
<dbReference type="InterPro" id="IPR029063">
    <property type="entry name" value="SAM-dependent_MTases_sf"/>
</dbReference>
<feature type="compositionally biased region" description="Low complexity" evidence="2">
    <location>
        <begin position="1"/>
        <end position="24"/>
    </location>
</feature>
<gene>
    <name evidence="3" type="ORF">CSIM01_09312</name>
</gene>
<keyword evidence="4" id="KW-1185">Reference proteome</keyword>